<accession>A0AAE3ZKG1</accession>
<sequence>MRRTVTLAAATAAAVTAAVLGAAPSASAGLTTYCVGTGGAVTVPNDLYVPPGESCALTGTIITGNVAVAAGANLVVDGGRVDGLVEVASDGYLDARNSTVRGDVVVASGGYGVYLQDSDSGSVTVRAKGSSTINTFLFADASTITGSVNAAAGDVRLDRGTTVTGSLSTNGSYYTDLHDSFVDGALSVLNSGAGSVVCGSAVAGRSTFSGNVGGVQVGPNGTLDSCASGGYFGADVSVTNTTGGVTIEDNIINGALTVQRNTPTAQVAANNRIRGGVVGDPAAPSAQRRAAAAAADRDAKAQDRADRRHTAAVDEAEAAGAARL</sequence>
<feature type="compositionally biased region" description="Basic and acidic residues" evidence="1">
    <location>
        <begin position="295"/>
        <end position="312"/>
    </location>
</feature>
<dbReference type="InterPro" id="IPR011050">
    <property type="entry name" value="Pectin_lyase_fold/virulence"/>
</dbReference>
<evidence type="ECO:0000256" key="2">
    <source>
        <dbReference type="SAM" id="SignalP"/>
    </source>
</evidence>
<comment type="caution">
    <text evidence="3">The sequence shown here is derived from an EMBL/GenBank/DDBJ whole genome shotgun (WGS) entry which is preliminary data.</text>
</comment>
<feature type="chain" id="PRO_5041910602" evidence="2">
    <location>
        <begin position="29"/>
        <end position="324"/>
    </location>
</feature>
<dbReference type="Proteomes" id="UP001183629">
    <property type="component" value="Unassembled WGS sequence"/>
</dbReference>
<name>A0AAE3ZKG1_9ACTN</name>
<feature type="compositionally biased region" description="Low complexity" evidence="1">
    <location>
        <begin position="280"/>
        <end position="294"/>
    </location>
</feature>
<proteinExistence type="predicted"/>
<evidence type="ECO:0000313" key="3">
    <source>
        <dbReference type="EMBL" id="MDR7320346.1"/>
    </source>
</evidence>
<protein>
    <submittedName>
        <fullName evidence="3">Uncharacterized protein</fullName>
    </submittedName>
</protein>
<gene>
    <name evidence="3" type="ORF">J2S44_000596</name>
</gene>
<feature type="signal peptide" evidence="2">
    <location>
        <begin position="1"/>
        <end position="28"/>
    </location>
</feature>
<keyword evidence="4" id="KW-1185">Reference proteome</keyword>
<evidence type="ECO:0000313" key="4">
    <source>
        <dbReference type="Proteomes" id="UP001183629"/>
    </source>
</evidence>
<dbReference type="EMBL" id="JAVDYC010000001">
    <property type="protein sequence ID" value="MDR7320346.1"/>
    <property type="molecule type" value="Genomic_DNA"/>
</dbReference>
<dbReference type="RefSeq" id="WP_310408816.1">
    <property type="nucleotide sequence ID" value="NZ_JAVDYC010000001.1"/>
</dbReference>
<dbReference type="AlphaFoldDB" id="A0AAE3ZKG1"/>
<evidence type="ECO:0000256" key="1">
    <source>
        <dbReference type="SAM" id="MobiDB-lite"/>
    </source>
</evidence>
<keyword evidence="2" id="KW-0732">Signal</keyword>
<reference evidence="3 4" key="1">
    <citation type="submission" date="2023-07" db="EMBL/GenBank/DDBJ databases">
        <title>Sequencing the genomes of 1000 actinobacteria strains.</title>
        <authorList>
            <person name="Klenk H.-P."/>
        </authorList>
    </citation>
    <scope>NUCLEOTIDE SEQUENCE [LARGE SCALE GENOMIC DNA]</scope>
    <source>
        <strain evidence="3 4">DSM 44711</strain>
    </source>
</reference>
<feature type="region of interest" description="Disordered" evidence="1">
    <location>
        <begin position="278"/>
        <end position="324"/>
    </location>
</feature>
<dbReference type="SUPFAM" id="SSF51126">
    <property type="entry name" value="Pectin lyase-like"/>
    <property type="match status" value="1"/>
</dbReference>
<organism evidence="3 4">
    <name type="scientific">Catenuloplanes niger</name>
    <dbReference type="NCBI Taxonomy" id="587534"/>
    <lineage>
        <taxon>Bacteria</taxon>
        <taxon>Bacillati</taxon>
        <taxon>Actinomycetota</taxon>
        <taxon>Actinomycetes</taxon>
        <taxon>Micromonosporales</taxon>
        <taxon>Micromonosporaceae</taxon>
        <taxon>Catenuloplanes</taxon>
    </lineage>
</organism>